<sequence length="497" mass="52797">MRAPHDPGGGAVSLTKPGPQACSRRAFSIPFPIMRLPTFFPMSAAFVLSLSGCAVGPDYRAPELPAMPQAFKHDTGWQTVRTPVAEDGAWWKAYGDDRLDGLIDELEAANPGVAQAAARLRQAEAALRGTRAGFAPTVGGELSGRRSGTADAVANSYDGTLSVSWLPDVWGRVRRAAEAGQAELEGSAADLAALRLSLQASLAQAYIRLRVLDQQRELLLQTETAYTRSLQLTRNQYEAGMIARADVVQAESQLENVRAQLLELVDQRAVAENAIAVLAGRPPAGFALAADGSLVAMPPVPTALPGELLVRRPDLVVAERRVAAANARIGVAQAAWLPDLTLGLSGGYRSAEFRHWFEAPNRVWALGPTLAGVLFDSGARAAALDDARAVHEAAAEAWREAVLAALQETEDAFASLRALEARAGQQARVVALAEENERLVTNRYRAGQVSFLEVVVAQNGTLAARRGALDITRDRLQASVQLVAALGGGWSGTTAVR</sequence>
<comment type="similarity">
    <text evidence="1 2">Belongs to the outer membrane factor (OMF) (TC 1.B.17) family.</text>
</comment>
<dbReference type="PANTHER" id="PTHR30203">
    <property type="entry name" value="OUTER MEMBRANE CATION EFFLUX PROTEIN"/>
    <property type="match status" value="1"/>
</dbReference>
<feature type="coiled-coil region" evidence="3">
    <location>
        <begin position="247"/>
        <end position="274"/>
    </location>
</feature>
<dbReference type="NCBIfam" id="TIGR01845">
    <property type="entry name" value="outer_NodT"/>
    <property type="match status" value="1"/>
</dbReference>
<proteinExistence type="inferred from homology"/>
<evidence type="ECO:0000256" key="1">
    <source>
        <dbReference type="ARBA" id="ARBA00007613"/>
    </source>
</evidence>
<keyword evidence="2 4" id="KW-0449">Lipoprotein</keyword>
<dbReference type="GO" id="GO:0015562">
    <property type="term" value="F:efflux transmembrane transporter activity"/>
    <property type="evidence" value="ECO:0007669"/>
    <property type="project" value="InterPro"/>
</dbReference>
<evidence type="ECO:0000256" key="3">
    <source>
        <dbReference type="SAM" id="Coils"/>
    </source>
</evidence>
<keyword evidence="2" id="KW-0472">Membrane</keyword>
<evidence type="ECO:0000313" key="4">
    <source>
        <dbReference type="EMBL" id="ENO86509.1"/>
    </source>
</evidence>
<dbReference type="STRING" id="1123367.GCA_000621305_02494"/>
<name>N6Z2X6_THAL4</name>
<evidence type="ECO:0000256" key="2">
    <source>
        <dbReference type="RuleBase" id="RU362097"/>
    </source>
</evidence>
<dbReference type="EMBL" id="AMXE01000053">
    <property type="protein sequence ID" value="ENO86509.1"/>
    <property type="molecule type" value="Genomic_DNA"/>
</dbReference>
<keyword evidence="2" id="KW-0812">Transmembrane</keyword>
<keyword evidence="5" id="KW-1185">Reference proteome</keyword>
<dbReference type="InterPro" id="IPR010131">
    <property type="entry name" value="MdtP/NodT-like"/>
</dbReference>
<dbReference type="PANTHER" id="PTHR30203:SF33">
    <property type="entry name" value="BLR4455 PROTEIN"/>
    <property type="match status" value="1"/>
</dbReference>
<dbReference type="GO" id="GO:0005886">
    <property type="term" value="C:plasma membrane"/>
    <property type="evidence" value="ECO:0007669"/>
    <property type="project" value="UniProtKB-SubCell"/>
</dbReference>
<dbReference type="AlphaFoldDB" id="N6Z2X6"/>
<comment type="subcellular location">
    <subcellularLocation>
        <location evidence="2">Cell membrane</location>
        <topology evidence="2">Lipid-anchor</topology>
    </subcellularLocation>
</comment>
<protein>
    <submittedName>
        <fullName evidence="4">RND efflux system, outer membrane lipoprotein, NodT</fullName>
    </submittedName>
</protein>
<dbReference type="Proteomes" id="UP000013232">
    <property type="component" value="Unassembled WGS sequence"/>
</dbReference>
<dbReference type="InterPro" id="IPR003423">
    <property type="entry name" value="OMP_efflux"/>
</dbReference>
<dbReference type="Gene3D" id="2.20.200.10">
    <property type="entry name" value="Outer membrane efflux proteins (OEP)"/>
    <property type="match status" value="1"/>
</dbReference>
<accession>N6Z2X6</accession>
<dbReference type="Gene3D" id="1.20.1600.10">
    <property type="entry name" value="Outer membrane efflux proteins (OEP)"/>
    <property type="match status" value="1"/>
</dbReference>
<dbReference type="eggNOG" id="COG1538">
    <property type="taxonomic scope" value="Bacteria"/>
</dbReference>
<comment type="caution">
    <text evidence="4">The sequence shown here is derived from an EMBL/GenBank/DDBJ whole genome shotgun (WGS) entry which is preliminary data.</text>
</comment>
<gene>
    <name evidence="4" type="ORF">C666_12960</name>
</gene>
<keyword evidence="2" id="KW-0564">Palmitate</keyword>
<keyword evidence="2" id="KW-1134">Transmembrane beta strand</keyword>
<keyword evidence="3" id="KW-0175">Coiled coil</keyword>
<evidence type="ECO:0000313" key="5">
    <source>
        <dbReference type="Proteomes" id="UP000013232"/>
    </source>
</evidence>
<dbReference type="SUPFAM" id="SSF56954">
    <property type="entry name" value="Outer membrane efflux proteins (OEP)"/>
    <property type="match status" value="1"/>
</dbReference>
<reference evidence="4 5" key="1">
    <citation type="submission" date="2012-09" db="EMBL/GenBank/DDBJ databases">
        <title>Draft Genome Sequences of 6 Strains from Genus Thauera.</title>
        <authorList>
            <person name="Liu B."/>
            <person name="Shapleigh J.P."/>
            <person name="Frostegard A.H."/>
        </authorList>
    </citation>
    <scope>NUCLEOTIDE SEQUENCE [LARGE SCALE GENOMIC DNA]</scope>
    <source>
        <strain evidence="5">47Lol / DSM 12138</strain>
    </source>
</reference>
<organism evidence="4 5">
    <name type="scientific">Thauera linaloolentis (strain DSM 12138 / JCM 21573 / CCUG 41526 / CIP 105981 / IAM 15112 / NBRC 102519 / 47Lol)</name>
    <dbReference type="NCBI Taxonomy" id="1123367"/>
    <lineage>
        <taxon>Bacteria</taxon>
        <taxon>Pseudomonadati</taxon>
        <taxon>Pseudomonadota</taxon>
        <taxon>Betaproteobacteria</taxon>
        <taxon>Rhodocyclales</taxon>
        <taxon>Zoogloeaceae</taxon>
        <taxon>Thauera</taxon>
    </lineage>
</organism>
<dbReference type="Pfam" id="PF02321">
    <property type="entry name" value="OEP"/>
    <property type="match status" value="2"/>
</dbReference>